<sequence>MDHFFEKTSVQSKPLVLVIDEFEGIPDCVLSEVMHTFRQIYHQKEYYGLHSLILVGVSTIAELVVSSASPFNIAEELQIPYFTFEEVRSLIMQYVTESEQVFEEPVIKAIYENTQGQPGLVCALCSYLVEKLVTNRCQPVMMEYYYQAQQHFLTERFDKNIINIVQKAREKKPFMLKLLFNEEPLPFSIHDPDMAWLYANGVIDKGNGNTDILVPLYKKALITAFRPLINGETQYYINSPHETINKYLTPKGELNVNELLKEYRAYVRRRGFRAFDTEHLKEGAWHYSLDGFIYFFIQRLGGQTYVEVPSGRGRTDILIRYQGQSNLIETKVYSDDTYFKRGKGQLAEYLKSEALVEGYYVVFSQKHSDKDKLNSEEMIQGKRIFTHIIPTQFEQPSRVPVPEELKLTQSEQIASNLLKMGTFSKEQIAQATGISLERIEQLN</sequence>
<organism evidence="1 2">
    <name type="scientific">Candidatus Thiomargarita nelsonii</name>
    <dbReference type="NCBI Taxonomy" id="1003181"/>
    <lineage>
        <taxon>Bacteria</taxon>
        <taxon>Pseudomonadati</taxon>
        <taxon>Pseudomonadota</taxon>
        <taxon>Gammaproteobacteria</taxon>
        <taxon>Thiotrichales</taxon>
        <taxon>Thiotrichaceae</taxon>
        <taxon>Thiomargarita</taxon>
    </lineage>
</organism>
<dbReference type="SUPFAM" id="SSF52540">
    <property type="entry name" value="P-loop containing nucleoside triphosphate hydrolases"/>
    <property type="match status" value="1"/>
</dbReference>
<accession>A0A176RWX7</accession>
<dbReference type="EMBL" id="LUTY01002508">
    <property type="protein sequence ID" value="OAD20234.1"/>
    <property type="molecule type" value="Genomic_DNA"/>
</dbReference>
<protein>
    <submittedName>
        <fullName evidence="1">Uncharacterized protein</fullName>
    </submittedName>
</protein>
<proteinExistence type="predicted"/>
<name>A0A176RWX7_9GAMM</name>
<keyword evidence="2" id="KW-1185">Reference proteome</keyword>
<evidence type="ECO:0000313" key="2">
    <source>
        <dbReference type="Proteomes" id="UP000076962"/>
    </source>
</evidence>
<dbReference type="Proteomes" id="UP000076962">
    <property type="component" value="Unassembled WGS sequence"/>
</dbReference>
<comment type="caution">
    <text evidence="1">The sequence shown here is derived from an EMBL/GenBank/DDBJ whole genome shotgun (WGS) entry which is preliminary data.</text>
</comment>
<dbReference type="InterPro" id="IPR027417">
    <property type="entry name" value="P-loop_NTPase"/>
</dbReference>
<gene>
    <name evidence="1" type="ORF">THIOM_004079</name>
</gene>
<dbReference type="AlphaFoldDB" id="A0A176RWX7"/>
<evidence type="ECO:0000313" key="1">
    <source>
        <dbReference type="EMBL" id="OAD20234.1"/>
    </source>
</evidence>
<reference evidence="1 2" key="1">
    <citation type="submission" date="2016-05" db="EMBL/GenBank/DDBJ databases">
        <title>Single-cell genome of chain-forming Candidatus Thiomargarita nelsonii and comparison to other large sulfur-oxidizing bacteria.</title>
        <authorList>
            <person name="Winkel M."/>
            <person name="Salman V."/>
            <person name="Woyke T."/>
            <person name="Schulz-Vogt H."/>
            <person name="Richter M."/>
            <person name="Flood B."/>
            <person name="Bailey J."/>
            <person name="Amann R."/>
            <person name="Mussmann M."/>
        </authorList>
    </citation>
    <scope>NUCLEOTIDE SEQUENCE [LARGE SCALE GENOMIC DNA]</scope>
    <source>
        <strain evidence="1 2">THI036</strain>
    </source>
</reference>